<dbReference type="AlphaFoldDB" id="X1C5I7"/>
<dbReference type="InterPro" id="IPR012808">
    <property type="entry name" value="CHP02453"/>
</dbReference>
<feature type="non-terminal residue" evidence="1">
    <location>
        <position position="223"/>
    </location>
</feature>
<dbReference type="EMBL" id="BART01022029">
    <property type="protein sequence ID" value="GAG91663.1"/>
    <property type="molecule type" value="Genomic_DNA"/>
</dbReference>
<proteinExistence type="predicted"/>
<accession>X1C5I7</accession>
<sequence>MPNKYIENVVLLILFLSINIIDQENMMTSNLRFEGFSKQTINFFKDLKNNNSKQWFEKNREIFDNHVMLDSQLFVTAMGQKLEKIAPEIVAIPKTDKSIFRIHRDVRFSKDKSPYKTHLGMLFWEGPFKKMENPGFYFHIEPSKLFLAVGMHMMPKNILQMYRESVVHKLHGPALLMAIKNVEKSDDYKLGWKKYKQTPRGFDDTHPNAEYLLYGGIGFQYEE</sequence>
<comment type="caution">
    <text evidence="1">The sequence shown here is derived from an EMBL/GenBank/DDBJ whole genome shotgun (WGS) entry which is preliminary data.</text>
</comment>
<dbReference type="PANTHER" id="PTHR36452">
    <property type="entry name" value="CHROMOSOME 12, WHOLE GENOME SHOTGUN SEQUENCE"/>
    <property type="match status" value="1"/>
</dbReference>
<dbReference type="PANTHER" id="PTHR36452:SF1">
    <property type="entry name" value="DUF2461 DOMAIN-CONTAINING PROTEIN"/>
    <property type="match status" value="1"/>
</dbReference>
<evidence type="ECO:0000313" key="1">
    <source>
        <dbReference type="EMBL" id="GAG91663.1"/>
    </source>
</evidence>
<dbReference type="NCBIfam" id="TIGR02453">
    <property type="entry name" value="TIGR02453 family protein"/>
    <property type="match status" value="1"/>
</dbReference>
<evidence type="ECO:0008006" key="2">
    <source>
        <dbReference type="Google" id="ProtNLM"/>
    </source>
</evidence>
<name>X1C5I7_9ZZZZ</name>
<protein>
    <recommendedName>
        <fullName evidence="2">DUF2461 domain-containing protein</fullName>
    </recommendedName>
</protein>
<dbReference type="Pfam" id="PF09365">
    <property type="entry name" value="DUF2461"/>
    <property type="match status" value="1"/>
</dbReference>
<organism evidence="1">
    <name type="scientific">marine sediment metagenome</name>
    <dbReference type="NCBI Taxonomy" id="412755"/>
    <lineage>
        <taxon>unclassified sequences</taxon>
        <taxon>metagenomes</taxon>
        <taxon>ecological metagenomes</taxon>
    </lineage>
</organism>
<dbReference type="PIRSF" id="PIRSF028451">
    <property type="entry name" value="UCP028451"/>
    <property type="match status" value="1"/>
</dbReference>
<dbReference type="InterPro" id="IPR015996">
    <property type="entry name" value="UCP028451"/>
</dbReference>
<reference evidence="1" key="1">
    <citation type="journal article" date="2014" name="Front. Microbiol.">
        <title>High frequency of phylogenetically diverse reductive dehalogenase-homologous genes in deep subseafloor sedimentary metagenomes.</title>
        <authorList>
            <person name="Kawai M."/>
            <person name="Futagami T."/>
            <person name="Toyoda A."/>
            <person name="Takaki Y."/>
            <person name="Nishi S."/>
            <person name="Hori S."/>
            <person name="Arai W."/>
            <person name="Tsubouchi T."/>
            <person name="Morono Y."/>
            <person name="Uchiyama I."/>
            <person name="Ito T."/>
            <person name="Fujiyama A."/>
            <person name="Inagaki F."/>
            <person name="Takami H."/>
        </authorList>
    </citation>
    <scope>NUCLEOTIDE SEQUENCE</scope>
    <source>
        <strain evidence="1">Expedition CK06-06</strain>
    </source>
</reference>
<gene>
    <name evidence="1" type="ORF">S01H4_40455</name>
</gene>